<keyword evidence="3 6" id="KW-0378">Hydrolase</keyword>
<dbReference type="InterPro" id="IPR035892">
    <property type="entry name" value="C2_domain_sf"/>
</dbReference>
<feature type="active site" evidence="6">
    <location>
        <position position="83"/>
    </location>
</feature>
<keyword evidence="2 6" id="KW-0645">Protease</keyword>
<dbReference type="SUPFAM" id="SSF54001">
    <property type="entry name" value="Cysteine proteinases"/>
    <property type="match status" value="2"/>
</dbReference>
<dbReference type="CDD" id="cd00044">
    <property type="entry name" value="CysPc"/>
    <property type="match status" value="2"/>
</dbReference>
<dbReference type="GO" id="GO:0006508">
    <property type="term" value="P:proteolysis"/>
    <property type="evidence" value="ECO:0007669"/>
    <property type="project" value="UniProtKB-KW"/>
</dbReference>
<evidence type="ECO:0000259" key="8">
    <source>
        <dbReference type="PROSITE" id="PS50203"/>
    </source>
</evidence>
<proteinExistence type="inferred from homology"/>
<dbReference type="EMBL" id="CALNXJ010000046">
    <property type="protein sequence ID" value="CAH3149519.1"/>
    <property type="molecule type" value="Genomic_DNA"/>
</dbReference>
<protein>
    <recommendedName>
        <fullName evidence="11">Calpain-5</fullName>
    </recommendedName>
</protein>
<feature type="domain" description="C2" evidence="7">
    <location>
        <begin position="498"/>
        <end position="616"/>
    </location>
</feature>
<dbReference type="SUPFAM" id="SSF49758">
    <property type="entry name" value="Calpain large subunit, middle domain (domain III)"/>
    <property type="match status" value="2"/>
</dbReference>
<dbReference type="Pfam" id="PF01067">
    <property type="entry name" value="Calpain_III"/>
    <property type="match status" value="2"/>
</dbReference>
<dbReference type="PROSITE" id="PS50203">
    <property type="entry name" value="CALPAIN_CAT"/>
    <property type="match status" value="2"/>
</dbReference>
<dbReference type="PANTHER" id="PTHR10183">
    <property type="entry name" value="CALPAIN"/>
    <property type="match status" value="1"/>
</dbReference>
<dbReference type="InterPro" id="IPR036213">
    <property type="entry name" value="Calpain_III_sf"/>
</dbReference>
<dbReference type="SUPFAM" id="SSF49562">
    <property type="entry name" value="C2 domain (Calcium/lipid-binding domain, CaLB)"/>
    <property type="match status" value="2"/>
</dbReference>
<keyword evidence="10" id="KW-1185">Reference proteome</keyword>
<dbReference type="Pfam" id="PF00168">
    <property type="entry name" value="C2"/>
    <property type="match status" value="2"/>
</dbReference>
<dbReference type="Gene3D" id="3.90.70.10">
    <property type="entry name" value="Cysteine proteinases"/>
    <property type="match status" value="2"/>
</dbReference>
<dbReference type="Pfam" id="PF00648">
    <property type="entry name" value="Peptidase_C2"/>
    <property type="match status" value="2"/>
</dbReference>
<dbReference type="SMART" id="SM00230">
    <property type="entry name" value="CysPc"/>
    <property type="match status" value="2"/>
</dbReference>
<dbReference type="CDD" id="cd00214">
    <property type="entry name" value="Calpain_III"/>
    <property type="match status" value="2"/>
</dbReference>
<evidence type="ECO:0000256" key="5">
    <source>
        <dbReference type="PIRSR" id="PIRSR622684-1"/>
    </source>
</evidence>
<sequence>MVKLHYFKNQRYSKLKGQCERDERLFVDPEFPPETKSLYFSRATPPEHVEWKRPKDICTPDPPQLFVDGMSSHDVTQGKLGNCWFVAACSSLALEPSLLEKVIPDIKHQEWDPENVGNYQGIFRFRFFRQGQWTEVVIDDLLPTIAGKLVYIHSTDKNEFWSALVEKAYAKMAGSYEALEAGNTGDALVDFTGGVCESISLKDGGYSQDQEKRLVLFKSMQRAMRDKSLIGASIRIKNRDEMEKRTETGLVMGHAYGVTAVKKITIGEGLFSLFNRQHLYMIRLRNPWGQKEWNGPWSDDSEEWKKLKSSDREKLGIVFENDGEFWMSFEDFCSHFTNATLCHVINTSIFSLSNRWHVFKHNYQWSPGSTAGGCVENRSTFLKNPQYAFTVKEEGEVMISLMQEDTRKAKEHGAENLTIGYFVMKVEENRKYRLHTMFEKAGDSIFINAREVVNKFHFKKGRYVVIPSTYEQNKAGQFLMRIFTEKSSKAMFLNQEHSTGSKIFCCFPQCRTPVCVLSVTVKSAGGLQKTSRLSMTPDPYATISCEGRKVKTPVQKDSLNPQWNTGALFFVRRPQKSRLVVQVWDYNWFWDSFMGQAKIAIDINNKAVTETHQLMGRRRNHQVQMPGVVTVEVKSMVKLHYFKNQRYSKLKSQCEKEERLFEDPEFPANDKSIFFSRAPPEQIVWRRPKDICEPDPPSLFVDGSSRHDITQGKLGNCWFVASCSTLALEPSLLEKVIPDMKNQEWDVKDVGKYQGIFRFRFWRQGEWTEVVIDDLLPTVYGQLVFVHSSLKNEFWGALLEKAYAKLSGSYEALEAGNIADALVDFTSGVCESINLKDANYDDDEKRRLEFFKSMQKAMDNSSLVGASISAKSHEEMEERTETGLVKGHAYGVTAIKKITIGQGLFSLFNREHLYLIRLRNPWGQKEWNGAWSDGSEEWNKLEAQARKKLGIDFEDDGEFWMSFEDFCRYFSKATMCHLMNTSIFSLSKRWHIFKHKNEWKPGSSAGGCVTNQATFFKNPQYAFSIKDDDAGEVMIALMQEDTRIDRDEGGKNLSIGYYVMKVEENRDYRLHVLMEKAADSIFINMREVVNRFQLKTGRYVVIPSTYDPHVAGNFMLRIFTEKSSNARALVKDHPKRSNICCCIPRFRTPDCILSVFVKSAVDLQKRTLLSVDPYALIKCEGNTVRIPTVKDTRNPVWNSAGALFYVKRPKKTHLVVQVCDSFLGQAKMRIDINNRTVVLSHQLMGRGRKHDEKMPGAVTLEIACYHDLKAV</sequence>
<feature type="active site" evidence="5 6">
    <location>
        <position position="888"/>
    </location>
</feature>
<dbReference type="InterPro" id="IPR022684">
    <property type="entry name" value="Calpain_cysteine_protease"/>
</dbReference>
<dbReference type="InterPro" id="IPR033883">
    <property type="entry name" value="C2_III"/>
</dbReference>
<gene>
    <name evidence="9" type="ORF">PMEA_00024351</name>
</gene>
<dbReference type="PANTHER" id="PTHR10183:SF379">
    <property type="entry name" value="CALPAIN-5"/>
    <property type="match status" value="1"/>
</dbReference>
<dbReference type="InterPro" id="IPR038765">
    <property type="entry name" value="Papain-like_cys_pep_sf"/>
</dbReference>
<evidence type="ECO:0000256" key="2">
    <source>
        <dbReference type="ARBA" id="ARBA00022670"/>
    </source>
</evidence>
<feature type="active site" evidence="6">
    <location>
        <position position="286"/>
    </location>
</feature>
<accession>A0AAU9XJH2</accession>
<dbReference type="PROSITE" id="PS00139">
    <property type="entry name" value="THIOL_PROTEASE_CYS"/>
    <property type="match status" value="2"/>
</dbReference>
<dbReference type="SMART" id="SM00720">
    <property type="entry name" value="calpain_III"/>
    <property type="match status" value="2"/>
</dbReference>
<dbReference type="FunFam" id="2.60.40.150:FF:000131">
    <property type="entry name" value="calpain-6"/>
    <property type="match status" value="1"/>
</dbReference>
<feature type="domain" description="C2" evidence="7">
    <location>
        <begin position="1133"/>
        <end position="1254"/>
    </location>
</feature>
<feature type="active site" evidence="6">
    <location>
        <position position="254"/>
    </location>
</feature>
<evidence type="ECO:0000256" key="4">
    <source>
        <dbReference type="ARBA" id="ARBA00022807"/>
    </source>
</evidence>
<organism evidence="9 10">
    <name type="scientific">Pocillopora meandrina</name>
    <dbReference type="NCBI Taxonomy" id="46732"/>
    <lineage>
        <taxon>Eukaryota</taxon>
        <taxon>Metazoa</taxon>
        <taxon>Cnidaria</taxon>
        <taxon>Anthozoa</taxon>
        <taxon>Hexacorallia</taxon>
        <taxon>Scleractinia</taxon>
        <taxon>Astrocoeniina</taxon>
        <taxon>Pocilloporidae</taxon>
        <taxon>Pocillopora</taxon>
    </lineage>
</organism>
<dbReference type="PROSITE" id="PS50004">
    <property type="entry name" value="C2"/>
    <property type="match status" value="2"/>
</dbReference>
<evidence type="ECO:0000256" key="3">
    <source>
        <dbReference type="ARBA" id="ARBA00022801"/>
    </source>
</evidence>
<evidence type="ECO:0000313" key="10">
    <source>
        <dbReference type="Proteomes" id="UP001159428"/>
    </source>
</evidence>
<dbReference type="InterPro" id="IPR000008">
    <property type="entry name" value="C2_dom"/>
</dbReference>
<evidence type="ECO:0000256" key="1">
    <source>
        <dbReference type="ARBA" id="ARBA00007623"/>
    </source>
</evidence>
<dbReference type="Proteomes" id="UP001159428">
    <property type="component" value="Unassembled WGS sequence"/>
</dbReference>
<evidence type="ECO:0008006" key="11">
    <source>
        <dbReference type="Google" id="ProtNLM"/>
    </source>
</evidence>
<dbReference type="InterPro" id="IPR001300">
    <property type="entry name" value="Peptidase_C2_calpain_cat"/>
</dbReference>
<dbReference type="PRINTS" id="PR00704">
    <property type="entry name" value="CALPAIN"/>
</dbReference>
<evidence type="ECO:0000313" key="9">
    <source>
        <dbReference type="EMBL" id="CAH3149519.1"/>
    </source>
</evidence>
<name>A0AAU9XJH2_9CNID</name>
<dbReference type="FunFam" id="3.90.70.10:FF:000064">
    <property type="entry name" value="calpain-6"/>
    <property type="match status" value="2"/>
</dbReference>
<reference evidence="9 10" key="1">
    <citation type="submission" date="2022-05" db="EMBL/GenBank/DDBJ databases">
        <authorList>
            <consortium name="Genoscope - CEA"/>
            <person name="William W."/>
        </authorList>
    </citation>
    <scope>NUCLEOTIDE SEQUENCE [LARGE SCALE GENOMIC DNA]</scope>
</reference>
<keyword evidence="4 6" id="KW-0788">Thiol protease</keyword>
<feature type="domain" description="Calpain catalytic" evidence="8">
    <location>
        <begin position="660"/>
        <end position="979"/>
    </location>
</feature>
<dbReference type="Gene3D" id="2.60.40.150">
    <property type="entry name" value="C2 domain"/>
    <property type="match status" value="2"/>
</dbReference>
<evidence type="ECO:0000259" key="7">
    <source>
        <dbReference type="PROSITE" id="PS50004"/>
    </source>
</evidence>
<dbReference type="GO" id="GO:0005737">
    <property type="term" value="C:cytoplasm"/>
    <property type="evidence" value="ECO:0007669"/>
    <property type="project" value="TreeGrafter"/>
</dbReference>
<comment type="caution">
    <text evidence="9">The sequence shown here is derived from an EMBL/GenBank/DDBJ whole genome shotgun (WGS) entry which is preliminary data.</text>
</comment>
<feature type="active site" evidence="5 6">
    <location>
        <position position="717"/>
    </location>
</feature>
<dbReference type="AlphaFoldDB" id="A0AAU9XJH2"/>
<dbReference type="GO" id="GO:0004198">
    <property type="term" value="F:calcium-dependent cysteine-type endopeptidase activity"/>
    <property type="evidence" value="ECO:0007669"/>
    <property type="project" value="InterPro"/>
</dbReference>
<dbReference type="Gene3D" id="2.60.120.380">
    <property type="match status" value="2"/>
</dbReference>
<dbReference type="InterPro" id="IPR022682">
    <property type="entry name" value="Calpain_domain_III"/>
</dbReference>
<dbReference type="InterPro" id="IPR033884">
    <property type="entry name" value="C2_Calpain"/>
</dbReference>
<dbReference type="SMART" id="SM00239">
    <property type="entry name" value="C2"/>
    <property type="match status" value="2"/>
</dbReference>
<evidence type="ECO:0000256" key="6">
    <source>
        <dbReference type="PROSITE-ProRule" id="PRU00239"/>
    </source>
</evidence>
<comment type="similarity">
    <text evidence="1">Belongs to the peptidase C2 family.</text>
</comment>
<dbReference type="InterPro" id="IPR022683">
    <property type="entry name" value="Calpain_III"/>
</dbReference>
<dbReference type="InterPro" id="IPR000169">
    <property type="entry name" value="Pept_cys_AS"/>
</dbReference>
<dbReference type="CDD" id="cd04046">
    <property type="entry name" value="C2_Calpain"/>
    <property type="match status" value="1"/>
</dbReference>
<feature type="active site" evidence="5 6">
    <location>
        <position position="920"/>
    </location>
</feature>
<feature type="domain" description="Calpain catalytic" evidence="8">
    <location>
        <begin position="25"/>
        <end position="345"/>
    </location>
</feature>